<dbReference type="OrthoDB" id="2272012at2759"/>
<evidence type="ECO:0000259" key="4">
    <source>
        <dbReference type="PROSITE" id="PS50010"/>
    </source>
</evidence>
<proteinExistence type="predicted"/>
<dbReference type="SMART" id="SM00325">
    <property type="entry name" value="RhoGEF"/>
    <property type="match status" value="1"/>
</dbReference>
<accession>A0A1X2I949</accession>
<keyword evidence="1" id="KW-0597">Phosphoprotein</keyword>
<feature type="domain" description="CNH" evidence="5">
    <location>
        <begin position="433"/>
        <end position="748"/>
    </location>
</feature>
<evidence type="ECO:0000256" key="2">
    <source>
        <dbReference type="ARBA" id="ARBA00022658"/>
    </source>
</evidence>
<protein>
    <submittedName>
        <fullName evidence="6">CNH domain-domain-containing protein</fullName>
    </submittedName>
</protein>
<dbReference type="PROSITE" id="PS50219">
    <property type="entry name" value="CNH"/>
    <property type="match status" value="1"/>
</dbReference>
<dbReference type="Pfam" id="PF15405">
    <property type="entry name" value="PH_5"/>
    <property type="match status" value="1"/>
</dbReference>
<dbReference type="Gene3D" id="1.20.900.10">
    <property type="entry name" value="Dbl homology (DH) domain"/>
    <property type="match status" value="1"/>
</dbReference>
<dbReference type="SMART" id="SM00036">
    <property type="entry name" value="CNH"/>
    <property type="match status" value="1"/>
</dbReference>
<evidence type="ECO:0000259" key="3">
    <source>
        <dbReference type="PROSITE" id="PS50003"/>
    </source>
</evidence>
<dbReference type="GO" id="GO:0005085">
    <property type="term" value="F:guanyl-nucleotide exchange factor activity"/>
    <property type="evidence" value="ECO:0007669"/>
    <property type="project" value="UniProtKB-KW"/>
</dbReference>
<keyword evidence="7" id="KW-1185">Reference proteome</keyword>
<reference evidence="6 7" key="1">
    <citation type="submission" date="2016-07" db="EMBL/GenBank/DDBJ databases">
        <title>Pervasive Adenine N6-methylation of Active Genes in Fungi.</title>
        <authorList>
            <consortium name="DOE Joint Genome Institute"/>
            <person name="Mondo S.J."/>
            <person name="Dannebaum R.O."/>
            <person name="Kuo R.C."/>
            <person name="Labutti K."/>
            <person name="Haridas S."/>
            <person name="Kuo A."/>
            <person name="Salamov A."/>
            <person name="Ahrendt S.R."/>
            <person name="Lipzen A."/>
            <person name="Sullivan W."/>
            <person name="Andreopoulos W.B."/>
            <person name="Clum A."/>
            <person name="Lindquist E."/>
            <person name="Daum C."/>
            <person name="Ramamoorthy G.K."/>
            <person name="Gryganskyi A."/>
            <person name="Culley D."/>
            <person name="Magnuson J.K."/>
            <person name="James T.Y."/>
            <person name="O'Malley M.A."/>
            <person name="Stajich J.E."/>
            <person name="Spatafora J.W."/>
            <person name="Visel A."/>
            <person name="Grigoriev I.V."/>
        </authorList>
    </citation>
    <scope>NUCLEOTIDE SEQUENCE [LARGE SCALE GENOMIC DNA]</scope>
    <source>
        <strain evidence="6 7">NRRL 1336</strain>
    </source>
</reference>
<dbReference type="Gene3D" id="2.30.29.30">
    <property type="entry name" value="Pleckstrin-homology domain (PH domain)/Phosphotyrosine-binding domain (PTB)"/>
    <property type="match status" value="1"/>
</dbReference>
<name>A0A1X2I949_9FUNG</name>
<dbReference type="GO" id="GO:0035556">
    <property type="term" value="P:intracellular signal transduction"/>
    <property type="evidence" value="ECO:0007669"/>
    <property type="project" value="InterPro"/>
</dbReference>
<dbReference type="SUPFAM" id="SSF48065">
    <property type="entry name" value="DBL homology domain (DH-domain)"/>
    <property type="match status" value="1"/>
</dbReference>
<keyword evidence="2" id="KW-0344">Guanine-nucleotide releasing factor</keyword>
<evidence type="ECO:0000313" key="6">
    <source>
        <dbReference type="EMBL" id="ORZ11898.1"/>
    </source>
</evidence>
<dbReference type="PANTHER" id="PTHR46572">
    <property type="entry name" value="RHO1 GDP-GTP EXCHANGE PROTEIN 1-RELATED"/>
    <property type="match status" value="1"/>
</dbReference>
<dbReference type="InterPro" id="IPR035899">
    <property type="entry name" value="DBL_dom_sf"/>
</dbReference>
<sequence length="772" mass="88965">MEENRSLWIYSVPKAVLDATSKEEIKRQECIYELIYTEADFVRDLQYVHNFWVKPLITQDIIPDKRRENFVQEVFWNMADIEKVNHVLSQALLSLQKKQHVIKSIGDLLLIHVSHFDPFVAYGAHQIIGKFKFELEKKRNPVFAQFVQNTERLPESRRLELNGYLTKPITRLGRYNLLLREILKRTPEDSPDFKAIPQVMEILTNYMVRVNAETGKCENIFNLQQIEERLSFKSPADHVDLSLRDPRRQLVLQGRMKRKGNTSSEASDLQVFLFDHYLVFAKIRYFDHLEYYKVYRKPIPLDLLSISSSATNLRAKRASTLLAYNRASMSNSNSHSSLPRASTSENLLVNKSNASTSIIFYHHGRKGSPPMTLYAPTVTSRKTWMENITQQQNIVSNKRAVYTVRNLIERQFLSANKVYDSILINNTKPTSDDSNLIDNDSDRKHTLLIGTDTGVYIRTDSSTDDYDDNDNEQWDQQQTTAKRVIALDRITQIELMEDSQLLVLADKTLWTFPLADILDSSSSSDKPLLMKKGRMISTNTAFFHVGECMNKTMVCISKPNTLATTTIRVLEPIATDDNKKTKTGFSIRRLVRNGPVGLRPYKDLYLPSEASSISLLKTKMCISCPKEIGVVDMKSFGVQALLDPADDGLDFVFSRQDIRPITIYRVQFAEYLVCYNEFGFFVDQRGRWIRSSYILEWEGEPDAFALSYPYILAFEPEFIEVRNIISGKVDQLIRGRNIRCTNSREGTIQGSMNDTYNDGYQVIFQLDRINSD</sequence>
<dbReference type="InterPro" id="IPR000219">
    <property type="entry name" value="DH_dom"/>
</dbReference>
<dbReference type="InterPro" id="IPR052233">
    <property type="entry name" value="Rho-type_GEFs"/>
</dbReference>
<dbReference type="PROSITE" id="PS50010">
    <property type="entry name" value="DH_2"/>
    <property type="match status" value="1"/>
</dbReference>
<organism evidence="6 7">
    <name type="scientific">Absidia repens</name>
    <dbReference type="NCBI Taxonomy" id="90262"/>
    <lineage>
        <taxon>Eukaryota</taxon>
        <taxon>Fungi</taxon>
        <taxon>Fungi incertae sedis</taxon>
        <taxon>Mucoromycota</taxon>
        <taxon>Mucoromycotina</taxon>
        <taxon>Mucoromycetes</taxon>
        <taxon>Mucorales</taxon>
        <taxon>Cunninghamellaceae</taxon>
        <taxon>Absidia</taxon>
    </lineage>
</organism>
<dbReference type="CDD" id="cd00160">
    <property type="entry name" value="RhoGEF"/>
    <property type="match status" value="1"/>
</dbReference>
<dbReference type="Pfam" id="PF00621">
    <property type="entry name" value="RhoGEF"/>
    <property type="match status" value="1"/>
</dbReference>
<dbReference type="InterPro" id="IPR001180">
    <property type="entry name" value="CNH_dom"/>
</dbReference>
<dbReference type="PANTHER" id="PTHR46572:SF2">
    <property type="entry name" value="RHO1 GDP-GTP EXCHANGE PROTEIN 1-RELATED"/>
    <property type="match status" value="1"/>
</dbReference>
<evidence type="ECO:0000259" key="5">
    <source>
        <dbReference type="PROSITE" id="PS50219"/>
    </source>
</evidence>
<dbReference type="InterPro" id="IPR041675">
    <property type="entry name" value="PH_5"/>
</dbReference>
<gene>
    <name evidence="6" type="ORF">BCR42DRAFT_97779</name>
</gene>
<feature type="domain" description="DH" evidence="4">
    <location>
        <begin position="26"/>
        <end position="213"/>
    </location>
</feature>
<feature type="domain" description="PH" evidence="3">
    <location>
        <begin position="249"/>
        <end position="393"/>
    </location>
</feature>
<dbReference type="InterPro" id="IPR001331">
    <property type="entry name" value="GDS_CDC24_CS"/>
</dbReference>
<dbReference type="PROSITE" id="PS50003">
    <property type="entry name" value="PH_DOMAIN"/>
    <property type="match status" value="1"/>
</dbReference>
<dbReference type="EMBL" id="MCGE01000020">
    <property type="protein sequence ID" value="ORZ11898.1"/>
    <property type="molecule type" value="Genomic_DNA"/>
</dbReference>
<evidence type="ECO:0000256" key="1">
    <source>
        <dbReference type="ARBA" id="ARBA00022553"/>
    </source>
</evidence>
<dbReference type="AlphaFoldDB" id="A0A1X2I949"/>
<comment type="caution">
    <text evidence="6">The sequence shown here is derived from an EMBL/GenBank/DDBJ whole genome shotgun (WGS) entry which is preliminary data.</text>
</comment>
<dbReference type="SUPFAM" id="SSF50729">
    <property type="entry name" value="PH domain-like"/>
    <property type="match status" value="1"/>
</dbReference>
<dbReference type="STRING" id="90262.A0A1X2I949"/>
<dbReference type="SMART" id="SM00233">
    <property type="entry name" value="PH"/>
    <property type="match status" value="1"/>
</dbReference>
<dbReference type="PROSITE" id="PS00741">
    <property type="entry name" value="DH_1"/>
    <property type="match status" value="1"/>
</dbReference>
<dbReference type="Proteomes" id="UP000193560">
    <property type="component" value="Unassembled WGS sequence"/>
</dbReference>
<dbReference type="InterPro" id="IPR011993">
    <property type="entry name" value="PH-like_dom_sf"/>
</dbReference>
<evidence type="ECO:0000313" key="7">
    <source>
        <dbReference type="Proteomes" id="UP000193560"/>
    </source>
</evidence>
<dbReference type="InterPro" id="IPR001849">
    <property type="entry name" value="PH_domain"/>
</dbReference>
<dbReference type="Pfam" id="PF00780">
    <property type="entry name" value="CNH"/>
    <property type="match status" value="1"/>
</dbReference>